<dbReference type="InterPro" id="IPR041881">
    <property type="entry name" value="PqqD_sf"/>
</dbReference>
<name>A0A6M1RXQ4_9HYPH</name>
<accession>A0A6M1RXQ4</accession>
<dbReference type="Pfam" id="PF05402">
    <property type="entry name" value="PqqD"/>
    <property type="match status" value="1"/>
</dbReference>
<dbReference type="RefSeq" id="WP_163903986.1">
    <property type="nucleotide sequence ID" value="NZ_CP048427.1"/>
</dbReference>
<gene>
    <name evidence="4" type="primary">pqqD</name>
    <name evidence="4" type="ORF">G6N76_07590</name>
</gene>
<dbReference type="UniPathway" id="UPA00539"/>
<sequence>MSGSDAPAAPAVTVDGDTVARLARGVKLREDPVRGQTVLLAPERALALDEIAVAIVRALDGKRSLDEIAGDFSRQFDAPKEAVLADVVAFIREFSNRRLLELAS</sequence>
<reference evidence="4 5" key="1">
    <citation type="submission" date="2020-02" db="EMBL/GenBank/DDBJ databases">
        <title>Genome sequence of the type strain CCBAU10050 of Rhizobium daejeonense.</title>
        <authorList>
            <person name="Gao J."/>
            <person name="Sun J."/>
        </authorList>
    </citation>
    <scope>NUCLEOTIDE SEQUENCE [LARGE SCALE GENOMIC DNA]</scope>
    <source>
        <strain evidence="4 5">CCBAU10050</strain>
    </source>
</reference>
<protein>
    <submittedName>
        <fullName evidence="4">Pyrroloquinoline quinone biosynthesis peptide chaperone PqqD</fullName>
    </submittedName>
</protein>
<dbReference type="NCBIfam" id="TIGR03859">
    <property type="entry name" value="PQQ_PqqD"/>
    <property type="match status" value="1"/>
</dbReference>
<keyword evidence="5" id="KW-1185">Reference proteome</keyword>
<evidence type="ECO:0000313" key="5">
    <source>
        <dbReference type="Proteomes" id="UP000477849"/>
    </source>
</evidence>
<organism evidence="4 5">
    <name type="scientific">Rhizobium daejeonense</name>
    <dbReference type="NCBI Taxonomy" id="240521"/>
    <lineage>
        <taxon>Bacteria</taxon>
        <taxon>Pseudomonadati</taxon>
        <taxon>Pseudomonadota</taxon>
        <taxon>Alphaproteobacteria</taxon>
        <taxon>Hyphomicrobiales</taxon>
        <taxon>Rhizobiaceae</taxon>
        <taxon>Rhizobium/Agrobacterium group</taxon>
        <taxon>Rhizobium</taxon>
    </lineage>
</organism>
<dbReference type="GO" id="GO:0018189">
    <property type="term" value="P:pyrroloquinoline quinone biosynthetic process"/>
    <property type="evidence" value="ECO:0007669"/>
    <property type="project" value="UniProtKB-UniPathway"/>
</dbReference>
<dbReference type="GO" id="GO:0048038">
    <property type="term" value="F:quinone binding"/>
    <property type="evidence" value="ECO:0007669"/>
    <property type="project" value="InterPro"/>
</dbReference>
<evidence type="ECO:0000256" key="2">
    <source>
        <dbReference type="ARBA" id="ARBA00011741"/>
    </source>
</evidence>
<dbReference type="InterPro" id="IPR022479">
    <property type="entry name" value="PqqD_bac"/>
</dbReference>
<dbReference type="Gene3D" id="1.10.10.1150">
    <property type="entry name" value="Coenzyme PQQ synthesis protein D (PqqD)"/>
    <property type="match status" value="1"/>
</dbReference>
<comment type="subunit">
    <text evidence="2">Monomer. Interacts with PqqE.</text>
</comment>
<keyword evidence="3" id="KW-0884">PQQ biosynthesis</keyword>
<dbReference type="Proteomes" id="UP000477849">
    <property type="component" value="Unassembled WGS sequence"/>
</dbReference>
<dbReference type="InterPro" id="IPR008792">
    <property type="entry name" value="PQQD"/>
</dbReference>
<proteinExistence type="predicted"/>
<comment type="pathway">
    <text evidence="1">Cofactor biosynthesis; pyrroloquinoline quinone biosynthesis.</text>
</comment>
<evidence type="ECO:0000313" key="4">
    <source>
        <dbReference type="EMBL" id="NGO63533.1"/>
    </source>
</evidence>
<dbReference type="AlphaFoldDB" id="A0A6M1RXQ4"/>
<comment type="caution">
    <text evidence="4">The sequence shown here is derived from an EMBL/GenBank/DDBJ whole genome shotgun (WGS) entry which is preliminary data.</text>
</comment>
<evidence type="ECO:0000256" key="1">
    <source>
        <dbReference type="ARBA" id="ARBA00004886"/>
    </source>
</evidence>
<dbReference type="EMBL" id="JAAKZH010000002">
    <property type="protein sequence ID" value="NGO63533.1"/>
    <property type="molecule type" value="Genomic_DNA"/>
</dbReference>
<evidence type="ECO:0000256" key="3">
    <source>
        <dbReference type="ARBA" id="ARBA00022905"/>
    </source>
</evidence>